<accession>A0A164JWY7</accession>
<protein>
    <submittedName>
        <fullName evidence="1">Uncharacterized protein</fullName>
    </submittedName>
</protein>
<name>A0A164JWY7_9CRUS</name>
<dbReference type="AlphaFoldDB" id="A0A164JWY7"/>
<evidence type="ECO:0000313" key="1">
    <source>
        <dbReference type="EMBL" id="KZS02733.1"/>
    </source>
</evidence>
<gene>
    <name evidence="1" type="ORF">APZ42_000102</name>
</gene>
<dbReference type="EMBL" id="LRGB01003590">
    <property type="protein sequence ID" value="KZS02733.1"/>
    <property type="molecule type" value="Genomic_DNA"/>
</dbReference>
<reference evidence="1 2" key="1">
    <citation type="submission" date="2016-03" db="EMBL/GenBank/DDBJ databases">
        <title>EvidentialGene: Evidence-directed Construction of Genes on Genomes.</title>
        <authorList>
            <person name="Gilbert D.G."/>
            <person name="Choi J.-H."/>
            <person name="Mockaitis K."/>
            <person name="Colbourne J."/>
            <person name="Pfrender M."/>
        </authorList>
    </citation>
    <scope>NUCLEOTIDE SEQUENCE [LARGE SCALE GENOMIC DNA]</scope>
    <source>
        <strain evidence="1 2">Xinb3</strain>
        <tissue evidence="1">Complete organism</tissue>
    </source>
</reference>
<organism evidence="1 2">
    <name type="scientific">Daphnia magna</name>
    <dbReference type="NCBI Taxonomy" id="35525"/>
    <lineage>
        <taxon>Eukaryota</taxon>
        <taxon>Metazoa</taxon>
        <taxon>Ecdysozoa</taxon>
        <taxon>Arthropoda</taxon>
        <taxon>Crustacea</taxon>
        <taxon>Branchiopoda</taxon>
        <taxon>Diplostraca</taxon>
        <taxon>Cladocera</taxon>
        <taxon>Anomopoda</taxon>
        <taxon>Daphniidae</taxon>
        <taxon>Daphnia</taxon>
    </lineage>
</organism>
<comment type="caution">
    <text evidence="1">The sequence shown here is derived from an EMBL/GenBank/DDBJ whole genome shotgun (WGS) entry which is preliminary data.</text>
</comment>
<proteinExistence type="predicted"/>
<dbReference type="OrthoDB" id="6384732at2759"/>
<evidence type="ECO:0000313" key="2">
    <source>
        <dbReference type="Proteomes" id="UP000076858"/>
    </source>
</evidence>
<feature type="non-terminal residue" evidence="1">
    <location>
        <position position="1"/>
    </location>
</feature>
<dbReference type="Proteomes" id="UP000076858">
    <property type="component" value="Unassembled WGS sequence"/>
</dbReference>
<sequence>IVILFAILEGITISKPFKGANQFDLEFETKKIMKSAPELFQRVQQSLGKDNSIPRDISEDSG</sequence>
<keyword evidence="2" id="KW-1185">Reference proteome</keyword>